<evidence type="ECO:0000256" key="7">
    <source>
        <dbReference type="ARBA" id="ARBA00022840"/>
    </source>
</evidence>
<dbReference type="GO" id="GO:0009380">
    <property type="term" value="C:excinuclease repair complex"/>
    <property type="evidence" value="ECO:0007669"/>
    <property type="project" value="InterPro"/>
</dbReference>
<dbReference type="InterPro" id="IPR006935">
    <property type="entry name" value="Helicase/UvrB_N"/>
</dbReference>
<evidence type="ECO:0000256" key="2">
    <source>
        <dbReference type="ARBA" id="ARBA00008533"/>
    </source>
</evidence>
<evidence type="ECO:0000256" key="1">
    <source>
        <dbReference type="ARBA" id="ARBA00004496"/>
    </source>
</evidence>
<dbReference type="InterPro" id="IPR027417">
    <property type="entry name" value="P-loop_NTPase"/>
</dbReference>
<keyword evidence="12 13" id="KW-0742">SOS response</keyword>
<evidence type="ECO:0000313" key="18">
    <source>
        <dbReference type="EMBL" id="MBI3627372.1"/>
    </source>
</evidence>
<dbReference type="AlphaFoldDB" id="A0A9D6LRH5"/>
<dbReference type="Pfam" id="PF04851">
    <property type="entry name" value="ResIII"/>
    <property type="match status" value="1"/>
</dbReference>
<dbReference type="EMBL" id="JACQCQ010000006">
    <property type="protein sequence ID" value="MBI3627372.1"/>
    <property type="molecule type" value="Genomic_DNA"/>
</dbReference>
<evidence type="ECO:0000256" key="4">
    <source>
        <dbReference type="ARBA" id="ARBA00022741"/>
    </source>
</evidence>
<comment type="function">
    <text evidence="12">The UvrABC repair system catalyzes the recognition and processing of DNA lesions. A damage recognition complex composed of 2 UvrA and 2 UvrB subunits scans DNA for abnormalities. Upon binding of the UvrA(2)B(2) complex to a putative damaged site, the DNA wraps around one UvrB monomer. DNA wrap is dependent on ATP binding by UvrB and probably causes local melting of the DNA helix, facilitating insertion of UvrB beta-hairpin between the DNA strands. Then UvrB probes one DNA strand for the presence of a lesion. If a lesion is found the UvrA subunits dissociate and the UvrB-DNA preincision complex is formed. This complex is subsequently bound by UvrC and the second UvrB is released. If no lesion is found, the DNA wraps around the other UvrB subunit that will check the other stand for damage.</text>
</comment>
<evidence type="ECO:0000256" key="14">
    <source>
        <dbReference type="SAM" id="Coils"/>
    </source>
</evidence>
<dbReference type="InterPro" id="IPR001650">
    <property type="entry name" value="Helicase_C-like"/>
</dbReference>
<evidence type="ECO:0000256" key="10">
    <source>
        <dbReference type="ARBA" id="ARBA00026033"/>
    </source>
</evidence>
<comment type="caution">
    <text evidence="18">The sequence shown here is derived from an EMBL/GenBank/DDBJ whole genome shotgun (WGS) entry which is preliminary data.</text>
</comment>
<dbReference type="GO" id="GO:0005524">
    <property type="term" value="F:ATP binding"/>
    <property type="evidence" value="ECO:0007669"/>
    <property type="project" value="UniProtKB-UniRule"/>
</dbReference>
<feature type="binding site" evidence="12">
    <location>
        <begin position="39"/>
        <end position="46"/>
    </location>
    <ligand>
        <name>ATP</name>
        <dbReference type="ChEBI" id="CHEBI:30616"/>
    </ligand>
</feature>
<dbReference type="CDD" id="cd17916">
    <property type="entry name" value="DEXHc_UvrB"/>
    <property type="match status" value="1"/>
</dbReference>
<dbReference type="Pfam" id="PF02151">
    <property type="entry name" value="UVR"/>
    <property type="match status" value="1"/>
</dbReference>
<feature type="coiled-coil region" evidence="14">
    <location>
        <begin position="252"/>
        <end position="283"/>
    </location>
</feature>
<keyword evidence="5 12" id="KW-0227">DNA damage</keyword>
<dbReference type="GO" id="GO:0009432">
    <property type="term" value="P:SOS response"/>
    <property type="evidence" value="ECO:0007669"/>
    <property type="project" value="UniProtKB-UniRule"/>
</dbReference>
<dbReference type="HAMAP" id="MF_00204">
    <property type="entry name" value="UvrB"/>
    <property type="match status" value="1"/>
</dbReference>
<feature type="domain" description="Helicase ATP-binding" evidence="16">
    <location>
        <begin position="26"/>
        <end position="178"/>
    </location>
</feature>
<keyword evidence="8 12" id="KW-0267">Excision nuclease</keyword>
<evidence type="ECO:0000256" key="12">
    <source>
        <dbReference type="HAMAP-Rule" id="MF_00204"/>
    </source>
</evidence>
<evidence type="ECO:0000313" key="19">
    <source>
        <dbReference type="Proteomes" id="UP000808388"/>
    </source>
</evidence>
<dbReference type="PROSITE" id="PS50151">
    <property type="entry name" value="UVR"/>
    <property type="match status" value="1"/>
</dbReference>
<dbReference type="SUPFAM" id="SSF52540">
    <property type="entry name" value="P-loop containing nucleoside triphosphate hydrolases"/>
    <property type="match status" value="2"/>
</dbReference>
<evidence type="ECO:0000256" key="3">
    <source>
        <dbReference type="ARBA" id="ARBA00022490"/>
    </source>
</evidence>
<dbReference type="InterPro" id="IPR024759">
    <property type="entry name" value="UvrB_YAD/RRR_dom"/>
</dbReference>
<dbReference type="SUPFAM" id="SSF46600">
    <property type="entry name" value="C-terminal UvrC-binding domain of UvrB"/>
    <property type="match status" value="1"/>
</dbReference>
<dbReference type="SMART" id="SM00487">
    <property type="entry name" value="DEXDc"/>
    <property type="match status" value="1"/>
</dbReference>
<keyword evidence="6 12" id="KW-0228">DNA excision</keyword>
<name>A0A9D6LRH5_9BACT</name>
<dbReference type="GO" id="GO:0009381">
    <property type="term" value="F:excinuclease ABC activity"/>
    <property type="evidence" value="ECO:0007669"/>
    <property type="project" value="UniProtKB-UniRule"/>
</dbReference>
<keyword evidence="7 12" id="KW-0067">ATP-binding</keyword>
<accession>A0A9D6LRH5</accession>
<dbReference type="Gene3D" id="3.40.50.300">
    <property type="entry name" value="P-loop containing nucleotide triphosphate hydrolases"/>
    <property type="match status" value="3"/>
</dbReference>
<dbReference type="GO" id="GO:0006289">
    <property type="term" value="P:nucleotide-excision repair"/>
    <property type="evidence" value="ECO:0007669"/>
    <property type="project" value="UniProtKB-UniRule"/>
</dbReference>
<comment type="similarity">
    <text evidence="2 12 13">Belongs to the UvrB family.</text>
</comment>
<comment type="subunit">
    <text evidence="10 12 13">Forms a heterotetramer with UvrA during the search for lesions. Interacts with UvrC in an incision complex.</text>
</comment>
<dbReference type="PANTHER" id="PTHR24029:SF0">
    <property type="entry name" value="UVRABC SYSTEM PROTEIN B"/>
    <property type="match status" value="1"/>
</dbReference>
<dbReference type="Pfam" id="PF17757">
    <property type="entry name" value="UvrB_inter"/>
    <property type="match status" value="1"/>
</dbReference>
<comment type="domain">
    <text evidence="12">The beta-hairpin motif is involved in DNA binding.</text>
</comment>
<dbReference type="PANTHER" id="PTHR24029">
    <property type="entry name" value="UVRABC SYSTEM PROTEIN B"/>
    <property type="match status" value="1"/>
</dbReference>
<evidence type="ECO:0000256" key="5">
    <source>
        <dbReference type="ARBA" id="ARBA00022763"/>
    </source>
</evidence>
<dbReference type="CDD" id="cd18790">
    <property type="entry name" value="SF2_C_UvrB"/>
    <property type="match status" value="1"/>
</dbReference>
<dbReference type="GO" id="GO:0016887">
    <property type="term" value="F:ATP hydrolysis activity"/>
    <property type="evidence" value="ECO:0007669"/>
    <property type="project" value="InterPro"/>
</dbReference>
<evidence type="ECO:0000259" key="16">
    <source>
        <dbReference type="PROSITE" id="PS51192"/>
    </source>
</evidence>
<dbReference type="Proteomes" id="UP000808388">
    <property type="component" value="Unassembled WGS sequence"/>
</dbReference>
<evidence type="ECO:0000256" key="9">
    <source>
        <dbReference type="ARBA" id="ARBA00023204"/>
    </source>
</evidence>
<reference evidence="18" key="1">
    <citation type="submission" date="2020-07" db="EMBL/GenBank/DDBJ databases">
        <title>Huge and variable diversity of episymbiotic CPR bacteria and DPANN archaea in groundwater ecosystems.</title>
        <authorList>
            <person name="He C.Y."/>
            <person name="Keren R."/>
            <person name="Whittaker M."/>
            <person name="Farag I.F."/>
            <person name="Doudna J."/>
            <person name="Cate J.H.D."/>
            <person name="Banfield J.F."/>
        </authorList>
    </citation>
    <scope>NUCLEOTIDE SEQUENCE</scope>
    <source>
        <strain evidence="18">NC_groundwater_972_Pr1_S-0.2um_49_27</strain>
    </source>
</reference>
<keyword evidence="9 12" id="KW-0234">DNA repair</keyword>
<dbReference type="Pfam" id="PF00271">
    <property type="entry name" value="Helicase_C"/>
    <property type="match status" value="1"/>
</dbReference>
<dbReference type="SMART" id="SM00490">
    <property type="entry name" value="HELICc"/>
    <property type="match status" value="1"/>
</dbReference>
<protein>
    <recommendedName>
        <fullName evidence="11 12">UvrABC system protein B</fullName>
        <shortName evidence="12">Protein UvrB</shortName>
    </recommendedName>
    <alternativeName>
        <fullName evidence="12">Excinuclease ABC subunit B</fullName>
    </alternativeName>
</protein>
<keyword evidence="14" id="KW-0175">Coiled coil</keyword>
<proteinExistence type="inferred from homology"/>
<comment type="subcellular location">
    <subcellularLocation>
        <location evidence="1 12 13">Cytoplasm</location>
    </subcellularLocation>
</comment>
<feature type="domain" description="Helicase C-terminal" evidence="17">
    <location>
        <begin position="455"/>
        <end position="617"/>
    </location>
</feature>
<evidence type="ECO:0000256" key="6">
    <source>
        <dbReference type="ARBA" id="ARBA00022769"/>
    </source>
</evidence>
<sequence length="674" mass="76656">MPNKFKLVAPYKPTGDQPQAIEALVHSLESGVRDQTLLGVTGSGKTFTIANVIERVQKPTLVISHNKTLAAQLYQEFKEFFPENAVHYFVSYYDYYQPEAYIPRSDTYIEKDSKINDTIDALRHASTADLLSRNDVIIVASVSCIYGIGDPEEYEKMALDIKLAQKLSSRDLARKLVLLQYVRNPIDPRQGNFRLREDAVEIHLPSGAEVVLVEFRRAKIISIKKRKSEFNSNFSNFSTLRIFPAKHFVTPRHKLLLAIERIKDELREQMEKFKKEGKVLELERIKQRTTFDIEMLKQTGIVSGIENYSRHLSFRDAGDPPYTLLDYFARASQQGAPAAPKKSLHYDTLEYPSGVDFLTVIDESHVSLPQIRGMYNGDRARKTTLVDYGFRLPSALDNRPLKFDEFRQKTGQTIYVSATPAAYEQSVSAGHLAEQVIRPTGLLDPELEVRPTEHQIRDLVKELEKRKAKNERSLVIALTKRLAEDIAQYLADAGLKTTYLHSEVKTLERPDILADLRRGEYDVLVGINLLREGLDLPEVSFVAILDADKEGFLRNDTTLLQIIGRTARHPDGRVVLYADRVTDSMKRAIGETNRRRKIQAAYNQEHGITPTGIEKAIRASLSEEAARREEAEIKLEGQAKKMREALTREMKKAAKDMNFELAARIRDRIKKLGG</sequence>
<dbReference type="Pfam" id="PF12344">
    <property type="entry name" value="UvrB"/>
    <property type="match status" value="1"/>
</dbReference>
<feature type="domain" description="UVR" evidence="15">
    <location>
        <begin position="640"/>
        <end position="674"/>
    </location>
</feature>
<evidence type="ECO:0000256" key="13">
    <source>
        <dbReference type="RuleBase" id="RU003587"/>
    </source>
</evidence>
<evidence type="ECO:0000259" key="17">
    <source>
        <dbReference type="PROSITE" id="PS51194"/>
    </source>
</evidence>
<dbReference type="GO" id="GO:0003677">
    <property type="term" value="F:DNA binding"/>
    <property type="evidence" value="ECO:0007669"/>
    <property type="project" value="UniProtKB-UniRule"/>
</dbReference>
<dbReference type="InterPro" id="IPR014001">
    <property type="entry name" value="Helicase_ATP-bd"/>
</dbReference>
<evidence type="ECO:0000256" key="11">
    <source>
        <dbReference type="ARBA" id="ARBA00029504"/>
    </source>
</evidence>
<keyword evidence="3 12" id="KW-0963">Cytoplasm</keyword>
<dbReference type="Gene3D" id="4.10.860.10">
    <property type="entry name" value="UVR domain"/>
    <property type="match status" value="1"/>
</dbReference>
<dbReference type="InterPro" id="IPR004807">
    <property type="entry name" value="UvrB"/>
</dbReference>
<feature type="coiled-coil region" evidence="14">
    <location>
        <begin position="621"/>
        <end position="648"/>
    </location>
</feature>
<evidence type="ECO:0000259" key="15">
    <source>
        <dbReference type="PROSITE" id="PS50151"/>
    </source>
</evidence>
<keyword evidence="4 12" id="KW-0547">Nucleotide-binding</keyword>
<gene>
    <name evidence="12" type="primary">uvrB</name>
    <name evidence="18" type="ORF">HY220_01295</name>
</gene>
<dbReference type="PROSITE" id="PS51192">
    <property type="entry name" value="HELICASE_ATP_BIND_1"/>
    <property type="match status" value="1"/>
</dbReference>
<dbReference type="GO" id="GO:0005737">
    <property type="term" value="C:cytoplasm"/>
    <property type="evidence" value="ECO:0007669"/>
    <property type="project" value="UniProtKB-SubCell"/>
</dbReference>
<dbReference type="InterPro" id="IPR001943">
    <property type="entry name" value="UVR_dom"/>
</dbReference>
<dbReference type="InterPro" id="IPR036876">
    <property type="entry name" value="UVR_dom_sf"/>
</dbReference>
<evidence type="ECO:0000256" key="8">
    <source>
        <dbReference type="ARBA" id="ARBA00022881"/>
    </source>
</evidence>
<organism evidence="18 19">
    <name type="scientific">Candidatus Sungiibacteriota bacterium</name>
    <dbReference type="NCBI Taxonomy" id="2750080"/>
    <lineage>
        <taxon>Bacteria</taxon>
        <taxon>Candidatus Sungiibacteriota</taxon>
    </lineage>
</organism>
<feature type="short sequence motif" description="Beta-hairpin" evidence="12">
    <location>
        <begin position="92"/>
        <end position="115"/>
    </location>
</feature>
<dbReference type="PROSITE" id="PS51194">
    <property type="entry name" value="HELICASE_CTER"/>
    <property type="match status" value="1"/>
</dbReference>
<dbReference type="InterPro" id="IPR041471">
    <property type="entry name" value="UvrB_inter"/>
</dbReference>